<dbReference type="EMBL" id="JASPBL010000092">
    <property type="protein sequence ID" value="MDK8362784.1"/>
    <property type="molecule type" value="Genomic_DNA"/>
</dbReference>
<dbReference type="CDD" id="cd20746">
    <property type="entry name" value="FIX_Ntox15_NUC_DUF4112_RhsA-like"/>
    <property type="match status" value="1"/>
</dbReference>
<gene>
    <name evidence="2" type="ORF">QP792_11490</name>
</gene>
<dbReference type="InterPro" id="IPR049802">
    <property type="entry name" value="RhsC-like_FIX"/>
</dbReference>
<organism evidence="2 3">
    <name type="scientific">Neisseria mucosa</name>
    <dbReference type="NCBI Taxonomy" id="488"/>
    <lineage>
        <taxon>Bacteria</taxon>
        <taxon>Pseudomonadati</taxon>
        <taxon>Pseudomonadota</taxon>
        <taxon>Betaproteobacteria</taxon>
        <taxon>Neisseriales</taxon>
        <taxon>Neisseriaceae</taxon>
        <taxon>Neisseria</taxon>
    </lineage>
</organism>
<proteinExistence type="predicted"/>
<dbReference type="Proteomes" id="UP001240589">
    <property type="component" value="Unassembled WGS sequence"/>
</dbReference>
<evidence type="ECO:0000256" key="1">
    <source>
        <dbReference type="SAM" id="MobiDB-lite"/>
    </source>
</evidence>
<dbReference type="KEGG" id="nmj:NM96_04385"/>
<evidence type="ECO:0000313" key="2">
    <source>
        <dbReference type="EMBL" id="MDK8362784.1"/>
    </source>
</evidence>
<evidence type="ECO:0000313" key="3">
    <source>
        <dbReference type="Proteomes" id="UP001240589"/>
    </source>
</evidence>
<accession>A0AAW6ZAC4</accession>
<name>A0AAW6ZAC4_NEIMU</name>
<sequence>MMAIPSSQDMIDFLKTLILGEFQDNKQQSSIAILLRGLIGVIPGVDQVLDAQDTIALIVRFNQKNWQLSQDDYADLAFTAFGWIPELGSVFKGVLKPIWKQSKGNKGVQNGIRMLENALKGKQGAVISKIRSYVRNTAQWTQWANIAITECNIRLTAYIEMLQIISRGHINFKPVADWKWTHTQFNFPAWLIKMAREQIAPAQKLKQILAKAITEGVESIRYFLETLLGEHANLVMAAVNGAANHTNHNKNGRPHAVHNANQQVGNKRKHSEKNTSSTQSKETSNSKPYKNDNVRHDRHPKMTKGQNDDKLVQNTATNSGRRAVAVQKTKGAVEQISNKITGLIGEHMADYWMLEQVGGKARHDHGGTAEGSCYKMNFGGRLYQLHQPSANPKGIDSLWKVNGKIGGKPYCILEAKASATALTRPLGKLLTDGRDKTERRTQNNQHQVQMSHTWCESRLRNLGLNLQVRTDYSRRVVFFGINDIATHTKAYAKIVEAVAQPEKRQYLPRIMMEHTEHKPGRIFTDEDIEVWVKRRIGEKRTESSNKVGRRKKQKP</sequence>
<comment type="caution">
    <text evidence="2">The sequence shown here is derived from an EMBL/GenBank/DDBJ whole genome shotgun (WGS) entry which is preliminary data.</text>
</comment>
<feature type="region of interest" description="Disordered" evidence="1">
    <location>
        <begin position="262"/>
        <end position="320"/>
    </location>
</feature>
<dbReference type="AlphaFoldDB" id="A0AAW6ZAC4"/>
<protein>
    <submittedName>
        <fullName evidence="2">Uncharacterized protein</fullName>
    </submittedName>
</protein>
<feature type="compositionally biased region" description="Polar residues" evidence="1">
    <location>
        <begin position="274"/>
        <end position="288"/>
    </location>
</feature>
<reference evidence="2" key="1">
    <citation type="submission" date="2023-05" db="EMBL/GenBank/DDBJ databases">
        <title>Genomic Catalog of Human Bladder Bacteria.</title>
        <authorList>
            <person name="Du J."/>
        </authorList>
    </citation>
    <scope>NUCLEOTIDE SEQUENCE</scope>
    <source>
        <strain evidence="2">UMB7974B</strain>
    </source>
</reference>
<dbReference type="RefSeq" id="WP_060974453.1">
    <property type="nucleotide sequence ID" value="NZ_CP197397.1"/>
</dbReference>